<name>A0A2S4W6X5_9BASI</name>
<comment type="caution">
    <text evidence="1">The sequence shown here is derived from an EMBL/GenBank/DDBJ whole genome shotgun (WGS) entry which is preliminary data.</text>
</comment>
<dbReference type="EMBL" id="PKSL01000002">
    <property type="protein sequence ID" value="POW17532.1"/>
    <property type="molecule type" value="Genomic_DNA"/>
</dbReference>
<proteinExistence type="predicted"/>
<feature type="non-terminal residue" evidence="1">
    <location>
        <position position="1"/>
    </location>
</feature>
<keyword evidence="2" id="KW-1185">Reference proteome</keyword>
<organism evidence="1 2">
    <name type="scientific">Puccinia striiformis</name>
    <dbReference type="NCBI Taxonomy" id="27350"/>
    <lineage>
        <taxon>Eukaryota</taxon>
        <taxon>Fungi</taxon>
        <taxon>Dikarya</taxon>
        <taxon>Basidiomycota</taxon>
        <taxon>Pucciniomycotina</taxon>
        <taxon>Pucciniomycetes</taxon>
        <taxon>Pucciniales</taxon>
        <taxon>Pucciniaceae</taxon>
        <taxon>Puccinia</taxon>
    </lineage>
</organism>
<dbReference type="Proteomes" id="UP000239156">
    <property type="component" value="Unassembled WGS sequence"/>
</dbReference>
<accession>A0A2S4W6X5</accession>
<reference evidence="1" key="1">
    <citation type="submission" date="2017-12" db="EMBL/GenBank/DDBJ databases">
        <title>Gene loss provides genomic basis for host adaptation in cereal stripe rust fungi.</title>
        <authorList>
            <person name="Xia C."/>
        </authorList>
    </citation>
    <scope>NUCLEOTIDE SEQUENCE [LARGE SCALE GENOMIC DNA]</scope>
    <source>
        <strain evidence="1">93-210</strain>
    </source>
</reference>
<gene>
    <name evidence="1" type="ORF">PSTT_00446</name>
</gene>
<dbReference type="AlphaFoldDB" id="A0A2S4W6X5"/>
<evidence type="ECO:0000313" key="2">
    <source>
        <dbReference type="Proteomes" id="UP000239156"/>
    </source>
</evidence>
<sequence>LDLALAGNPSSGGQWQCLPEPVTGDHQAVTPRLIQKFGFNPIRRT</sequence>
<evidence type="ECO:0000313" key="1">
    <source>
        <dbReference type="EMBL" id="POW17532.1"/>
    </source>
</evidence>
<protein>
    <submittedName>
        <fullName evidence="1">Uncharacterized protein</fullName>
    </submittedName>
</protein>
<dbReference type="VEuPathDB" id="FungiDB:PSTT_00446"/>